<dbReference type="SUPFAM" id="SSF52540">
    <property type="entry name" value="P-loop containing nucleoside triphosphate hydrolases"/>
    <property type="match status" value="1"/>
</dbReference>
<dbReference type="InterPro" id="IPR027417">
    <property type="entry name" value="P-loop_NTPase"/>
</dbReference>
<evidence type="ECO:0000259" key="3">
    <source>
        <dbReference type="Pfam" id="PF01656"/>
    </source>
</evidence>
<proteinExistence type="predicted"/>
<keyword evidence="1" id="KW-0547">Nucleotide-binding</keyword>
<dbReference type="GO" id="GO:0005829">
    <property type="term" value="C:cytosol"/>
    <property type="evidence" value="ECO:0007669"/>
    <property type="project" value="TreeGrafter"/>
</dbReference>
<keyword evidence="5" id="KW-1185">Reference proteome</keyword>
<keyword evidence="2" id="KW-0067">ATP-binding</keyword>
<evidence type="ECO:0000256" key="1">
    <source>
        <dbReference type="ARBA" id="ARBA00022741"/>
    </source>
</evidence>
<dbReference type="AlphaFoldDB" id="A0A401HRC8"/>
<dbReference type="CDD" id="cd02034">
    <property type="entry name" value="CooC1"/>
    <property type="match status" value="1"/>
</dbReference>
<feature type="domain" description="CobQ/CobB/MinD/ParA nucleotide binding" evidence="3">
    <location>
        <begin position="15"/>
        <end position="239"/>
    </location>
</feature>
<dbReference type="GO" id="GO:0051782">
    <property type="term" value="P:negative regulation of cell division"/>
    <property type="evidence" value="ECO:0007669"/>
    <property type="project" value="TreeGrafter"/>
</dbReference>
<evidence type="ECO:0000313" key="4">
    <source>
        <dbReference type="EMBL" id="GBF36808.1"/>
    </source>
</evidence>
<dbReference type="OrthoDB" id="31168at2157"/>
<dbReference type="Gene3D" id="3.40.50.300">
    <property type="entry name" value="P-loop containing nucleotide triphosphate hydrolases"/>
    <property type="match status" value="1"/>
</dbReference>
<reference evidence="4 5" key="1">
    <citation type="journal article" date="2019" name="Int. J. Syst. Evol. Microbiol.">
        <title>Methanofervidicoccus abyssi gen. nov., sp. nov., a hydrogenotrophic methanogen, isolated from a hydrothermal vent chimney in the Mid-Cayman Spreading Center, the Caribbean Sea.</title>
        <authorList>
            <person name="Sakai S."/>
            <person name="Takaki Y."/>
            <person name="Miyazaki M."/>
            <person name="Ogawara M."/>
            <person name="Yanagawa K."/>
            <person name="Miyazaki J."/>
            <person name="Takai K."/>
        </authorList>
    </citation>
    <scope>NUCLEOTIDE SEQUENCE [LARGE SCALE GENOMIC DNA]</scope>
    <source>
        <strain evidence="4 5">HHB</strain>
    </source>
</reference>
<name>A0A401HRC8_9EURY</name>
<comment type="caution">
    <text evidence="4">The sequence shown here is derived from an EMBL/GenBank/DDBJ whole genome shotgun (WGS) entry which is preliminary data.</text>
</comment>
<accession>A0A401HRC8</accession>
<dbReference type="Pfam" id="PF01656">
    <property type="entry name" value="CbiA"/>
    <property type="match status" value="1"/>
</dbReference>
<dbReference type="GO" id="GO:0005524">
    <property type="term" value="F:ATP binding"/>
    <property type="evidence" value="ECO:0007669"/>
    <property type="project" value="UniProtKB-KW"/>
</dbReference>
<sequence length="264" mass="29749">MIYILNSLGDILTKIIAVSGKGGTGKTMFSTFLVKALSKRSKNLLVIDADPDSNLPETLGVEVERTIGDIREELKKLAEGNKLPPGISKQEYLMGKIYEIIVETDNYDLLVMGRPEGSGCYCSINNWLRQIIDNLSTSYDYVVIDTEAGLEHLSRRTTQNVDTMIVVTDASKRGLGTAKRIKKLAEELDIKFKNIYVVANKVNEKTSEMVERYARELGLKLIAKLPYSEEIAKYDLLGIPLFNIDENNEVYREVEKIVDRYIIS</sequence>
<evidence type="ECO:0000256" key="2">
    <source>
        <dbReference type="ARBA" id="ARBA00022840"/>
    </source>
</evidence>
<dbReference type="InterPro" id="IPR002586">
    <property type="entry name" value="CobQ/CobB/MinD/ParA_Nub-bd_dom"/>
</dbReference>
<dbReference type="EMBL" id="BFAX01000004">
    <property type="protein sequence ID" value="GBF36808.1"/>
    <property type="molecule type" value="Genomic_DNA"/>
</dbReference>
<dbReference type="Proteomes" id="UP000290527">
    <property type="component" value="Unassembled WGS sequence"/>
</dbReference>
<evidence type="ECO:0000313" key="5">
    <source>
        <dbReference type="Proteomes" id="UP000290527"/>
    </source>
</evidence>
<dbReference type="PANTHER" id="PTHR43384">
    <property type="entry name" value="SEPTUM SITE-DETERMINING PROTEIN MIND HOMOLOG, CHLOROPLASTIC-RELATED"/>
    <property type="match status" value="1"/>
</dbReference>
<dbReference type="PIRSF" id="PIRSF005647">
    <property type="entry name" value="CooC"/>
    <property type="match status" value="1"/>
</dbReference>
<dbReference type="FunFam" id="3.40.50.300:FF:001573">
    <property type="entry name" value="Carbon monoxide dehydrogenase accessory protein CooC"/>
    <property type="match status" value="1"/>
</dbReference>
<dbReference type="InterPro" id="IPR014433">
    <property type="entry name" value="CooC"/>
</dbReference>
<protein>
    <submittedName>
        <fullName evidence="4">CO dehydrogenase maturation factor</fullName>
    </submittedName>
</protein>
<dbReference type="PANTHER" id="PTHR43384:SF7">
    <property type="entry name" value="CARBON-MONOXIDE DEHYDROGENASE ACCESSORY PROTEIN"/>
    <property type="match status" value="1"/>
</dbReference>
<dbReference type="GO" id="GO:0009898">
    <property type="term" value="C:cytoplasmic side of plasma membrane"/>
    <property type="evidence" value="ECO:0007669"/>
    <property type="project" value="TreeGrafter"/>
</dbReference>
<dbReference type="InterPro" id="IPR050625">
    <property type="entry name" value="ParA/MinD_ATPase"/>
</dbReference>
<gene>
    <name evidence="4" type="ORF">MHHB_P1038</name>
</gene>
<dbReference type="GO" id="GO:0016887">
    <property type="term" value="F:ATP hydrolysis activity"/>
    <property type="evidence" value="ECO:0007669"/>
    <property type="project" value="TreeGrafter"/>
</dbReference>
<organism evidence="4 5">
    <name type="scientific">Methanofervidicoccus abyssi</name>
    <dbReference type="NCBI Taxonomy" id="2082189"/>
    <lineage>
        <taxon>Archaea</taxon>
        <taxon>Methanobacteriati</taxon>
        <taxon>Methanobacteriota</taxon>
        <taxon>Methanomada group</taxon>
        <taxon>Methanococci</taxon>
        <taxon>Methanococcales</taxon>
        <taxon>Methanofervidicoccus</taxon>
    </lineage>
</organism>